<dbReference type="SMART" id="SM00256">
    <property type="entry name" value="FBOX"/>
    <property type="match status" value="1"/>
</dbReference>
<dbReference type="InterPro" id="IPR053781">
    <property type="entry name" value="F-box_AtFBL13-like"/>
</dbReference>
<evidence type="ECO:0000313" key="4">
    <source>
        <dbReference type="Proteomes" id="UP001472677"/>
    </source>
</evidence>
<dbReference type="Proteomes" id="UP001472677">
    <property type="component" value="Unassembled WGS sequence"/>
</dbReference>
<dbReference type="Gene3D" id="1.20.1280.50">
    <property type="match status" value="1"/>
</dbReference>
<protein>
    <recommendedName>
        <fullName evidence="2">F-box domain-containing protein</fullName>
    </recommendedName>
</protein>
<evidence type="ECO:0000313" key="3">
    <source>
        <dbReference type="EMBL" id="KAK8519927.1"/>
    </source>
</evidence>
<keyword evidence="4" id="KW-1185">Reference proteome</keyword>
<feature type="region of interest" description="Disordered" evidence="1">
    <location>
        <begin position="1"/>
        <end position="25"/>
    </location>
</feature>
<dbReference type="SUPFAM" id="SSF52058">
    <property type="entry name" value="L domain-like"/>
    <property type="match status" value="1"/>
</dbReference>
<dbReference type="SUPFAM" id="SSF81383">
    <property type="entry name" value="F-box domain"/>
    <property type="match status" value="1"/>
</dbReference>
<dbReference type="InterPro" id="IPR055357">
    <property type="entry name" value="LRR_At1g61320_AtMIF1"/>
</dbReference>
<dbReference type="EMBL" id="JBBPBM010000049">
    <property type="protein sequence ID" value="KAK8519927.1"/>
    <property type="molecule type" value="Genomic_DNA"/>
</dbReference>
<reference evidence="3 4" key="1">
    <citation type="journal article" date="2024" name="G3 (Bethesda)">
        <title>Genome assembly of Hibiscus sabdariffa L. provides insights into metabolisms of medicinal natural products.</title>
        <authorList>
            <person name="Kim T."/>
        </authorList>
    </citation>
    <scope>NUCLEOTIDE SEQUENCE [LARGE SCALE GENOMIC DNA]</scope>
    <source>
        <strain evidence="3">TK-2024</strain>
        <tissue evidence="3">Old leaves</tissue>
    </source>
</reference>
<comment type="caution">
    <text evidence="3">The sequence shown here is derived from an EMBL/GenBank/DDBJ whole genome shotgun (WGS) entry which is preliminary data.</text>
</comment>
<sequence length="542" mass="61960">MATKRKRDTSTPGNKETRVHVREKKDRTIDEKDTVDRISDLPDHVILKIMSSLPLKEAVRTCILSKRWKDVFTWISEVKFEHYVHLKNKSMRDGFMNFVDRFLFLRKDISLDRLRIWCGYGIDPCRINGWIHYALRHGVRELDLSIKIRENFQLQFGIFTCRTLETLKLSCNPSFTPSVPTNCCLRNLKVLHLIYLKFPDEESTRRLLSSCVDSLEEFLVEDCDLSNVNKLSICSTKLKRLTLTNFQGPGYEVEINTPNLVRLQYYYGTTTKHSFINLSSLSEARIGVGMILSPDKNCEHTAAVIDLIRAIRHVRSLHLTGGHRAMEVLPLLLSVRDRIPIFPKLTYLKMDGSYAGWGTLLAGCPSLETLTFDFSGCYPPDWSITKEVPSGLLHRVKVVRLLKLTRMHVEFIEYVLKEAPALESLAVEMGGTKRFSSAALASGNQFEDGEGYRPEMGKLIERLMLLLFLLLVLYQNHWQLPRWHTILKILQGKPRTKAQDFGADFVVACVVTAAWTFASDSESVETSPPAGLFGFNQTYAMN</sequence>
<dbReference type="InterPro" id="IPR036047">
    <property type="entry name" value="F-box-like_dom_sf"/>
</dbReference>
<evidence type="ECO:0000256" key="1">
    <source>
        <dbReference type="SAM" id="MobiDB-lite"/>
    </source>
</evidence>
<dbReference type="InterPro" id="IPR032675">
    <property type="entry name" value="LRR_dom_sf"/>
</dbReference>
<accession>A0ABR2CJU2</accession>
<dbReference type="Gene3D" id="3.80.10.10">
    <property type="entry name" value="Ribonuclease Inhibitor"/>
    <property type="match status" value="1"/>
</dbReference>
<dbReference type="InterPro" id="IPR001810">
    <property type="entry name" value="F-box_dom"/>
</dbReference>
<proteinExistence type="predicted"/>
<organism evidence="3 4">
    <name type="scientific">Hibiscus sabdariffa</name>
    <name type="common">roselle</name>
    <dbReference type="NCBI Taxonomy" id="183260"/>
    <lineage>
        <taxon>Eukaryota</taxon>
        <taxon>Viridiplantae</taxon>
        <taxon>Streptophyta</taxon>
        <taxon>Embryophyta</taxon>
        <taxon>Tracheophyta</taxon>
        <taxon>Spermatophyta</taxon>
        <taxon>Magnoliopsida</taxon>
        <taxon>eudicotyledons</taxon>
        <taxon>Gunneridae</taxon>
        <taxon>Pentapetalae</taxon>
        <taxon>rosids</taxon>
        <taxon>malvids</taxon>
        <taxon>Malvales</taxon>
        <taxon>Malvaceae</taxon>
        <taxon>Malvoideae</taxon>
        <taxon>Hibiscus</taxon>
    </lineage>
</organism>
<dbReference type="CDD" id="cd22160">
    <property type="entry name" value="F-box_AtFBL13-like"/>
    <property type="match status" value="1"/>
</dbReference>
<evidence type="ECO:0000259" key="2">
    <source>
        <dbReference type="PROSITE" id="PS50181"/>
    </source>
</evidence>
<dbReference type="Pfam" id="PF23622">
    <property type="entry name" value="LRR_At1g61320_AtMIF1"/>
    <property type="match status" value="1"/>
</dbReference>
<dbReference type="InterPro" id="IPR050232">
    <property type="entry name" value="FBL13/AtMIF1-like"/>
</dbReference>
<dbReference type="PROSITE" id="PS50181">
    <property type="entry name" value="FBOX"/>
    <property type="match status" value="1"/>
</dbReference>
<dbReference type="PANTHER" id="PTHR31900:SF34">
    <property type="entry name" value="EMB|CAB62440.1-RELATED"/>
    <property type="match status" value="1"/>
</dbReference>
<gene>
    <name evidence="3" type="ORF">V6N12_003893</name>
</gene>
<feature type="domain" description="F-box" evidence="2">
    <location>
        <begin position="35"/>
        <end position="83"/>
    </location>
</feature>
<feature type="compositionally biased region" description="Basic and acidic residues" evidence="1">
    <location>
        <begin position="15"/>
        <end position="25"/>
    </location>
</feature>
<dbReference type="PANTHER" id="PTHR31900">
    <property type="entry name" value="F-BOX/RNI SUPERFAMILY PROTEIN-RELATED"/>
    <property type="match status" value="1"/>
</dbReference>
<name>A0ABR2CJU2_9ROSI</name>
<dbReference type="Pfam" id="PF00646">
    <property type="entry name" value="F-box"/>
    <property type="match status" value="1"/>
</dbReference>